<dbReference type="PROSITE" id="PS50011">
    <property type="entry name" value="PROTEIN_KINASE_DOM"/>
    <property type="match status" value="1"/>
</dbReference>
<evidence type="ECO:0000313" key="9">
    <source>
        <dbReference type="Proteomes" id="UP000800235"/>
    </source>
</evidence>
<dbReference type="GO" id="GO:0005634">
    <property type="term" value="C:nucleus"/>
    <property type="evidence" value="ECO:0007669"/>
    <property type="project" value="TreeGrafter"/>
</dbReference>
<evidence type="ECO:0000256" key="5">
    <source>
        <dbReference type="ARBA" id="ARBA00037982"/>
    </source>
</evidence>
<evidence type="ECO:0000256" key="4">
    <source>
        <dbReference type="ARBA" id="ARBA00022840"/>
    </source>
</evidence>
<dbReference type="GO" id="GO:0005524">
    <property type="term" value="F:ATP binding"/>
    <property type="evidence" value="ECO:0007669"/>
    <property type="project" value="UniProtKB-KW"/>
</dbReference>
<keyword evidence="3" id="KW-0418">Kinase</keyword>
<dbReference type="InterPro" id="IPR000719">
    <property type="entry name" value="Prot_kinase_dom"/>
</dbReference>
<protein>
    <recommendedName>
        <fullName evidence="7">Protein kinase domain-containing protein</fullName>
    </recommendedName>
</protein>
<dbReference type="AlphaFoldDB" id="A0A9P4P361"/>
<dbReference type="InterPro" id="IPR011009">
    <property type="entry name" value="Kinase-like_dom_sf"/>
</dbReference>
<feature type="compositionally biased region" description="Low complexity" evidence="6">
    <location>
        <begin position="53"/>
        <end position="67"/>
    </location>
</feature>
<dbReference type="PANTHER" id="PTHR11042:SF196">
    <property type="entry name" value="MITOSIS INHIBITOR PROTEIN KINASE SWE1"/>
    <property type="match status" value="1"/>
</dbReference>
<comment type="caution">
    <text evidence="8">The sequence shown here is derived from an EMBL/GenBank/DDBJ whole genome shotgun (WGS) entry which is preliminary data.</text>
</comment>
<dbReference type="Pfam" id="PF00069">
    <property type="entry name" value="Pkinase"/>
    <property type="match status" value="1"/>
</dbReference>
<dbReference type="Proteomes" id="UP000800235">
    <property type="component" value="Unassembled WGS sequence"/>
</dbReference>
<feature type="domain" description="Protein kinase" evidence="7">
    <location>
        <begin position="808"/>
        <end position="1137"/>
    </location>
</feature>
<dbReference type="OrthoDB" id="5337378at2759"/>
<sequence length="1175" mass="129036">MEWSHYSPHREAGGLLHLPSPTHAHSYHVEAIQKLRRSLSRSPSKSSRFHLLTSKSPNTTPTSPSSPLARAAVSPAFGRDYHNPAPPSPLASHTSTNTKGKKFALRRVAPFRSSPRINTGPRSPVRRALSDNSNQGNITPSASRRSSGDENTAPNTKESDEASTPALRLDLNDGPIKFEFSRPRHLEENIHHSDRNFPAKSSPLKRIDGRINLDNNNFGSPAKRRSLHGASSFGPDFDIFAQDFTCSGRTEMTGSTNMERDIASSFAPAKTQRTSSLRKSTLQNRGGPRTRLSSEHQMDSTTQTTPAQKARNRMSLDPSLLSSSNSQSPFVRTNLQPSAPPLFGQRQNLLRQPSHPHPLSNALTASSSGSILTEDKCARSPAPPAVKAPRFVHAGFTKSLPLGTSRPTSLFGSQESSQASFNTPNSFKFALPEEIAFRSTGLISKKNRNAEAALDRTFYAMPGTPSKRFSYPPDAGSPIHGNSNKKPSRPSLEFGTTNTPTASPAMFGKSNIFKIPSFGQNSTGRRRSFLSIDGEDISQSPTGGQPDSQSSADELPPTPTKPAGTSGKQSSLRSSLFGRRTSLGPDTFLPPAPVEPANKQDVRISEFFSSTNNENENEEEEEEDESHASPIPPKHRIQDPTNASPIPPKRRLQLKAAAPAFTPPLVRTSSTLYLHPPPRVPIAPKFHPVTPARVRQLRSRHNLESGVNRSTRTSAAPIDVPESSGRSSPRTPMESFTPPDPSGLSISAGRRDYGFAAFNSSTNSNPAFPPATPTALRESYQFPFGSSINVPVTAVTENDVDLALRSRFGVVTPLGTGEFSQVYRVSDPVARDSDSSPMPLQSRVFAVKKSKKPFIGQKDKERKRREVEVLKQLAGHEHIVNYVDNWEAQGHLYIQTEFCENGNLFDFLMRVGDKARLDSFRIWKILLELTLGVKYIHDSGFIHLDLKPSNIFITFEGVLKIGDFGLASTWPAPRHIDGEGDRYYIAPEILEGSFDKPADIFALGLIIAEIAANVELPEMGTSWQKLRHGIMDEFPSLTWSTDSSLPRNESGDPISPDKPCNTNSFFIDSDDEDEPFVRSAPVGPLCRAGELLIPPAFMIDQENEQSLDKVVFQMIAEHAEDRPTIDDIYHFQGVQWVEARRRSGATVYEGTWGPADEVLSHGQCHDKEDVLMTDV</sequence>
<dbReference type="EMBL" id="MU007011">
    <property type="protein sequence ID" value="KAF2436063.1"/>
    <property type="molecule type" value="Genomic_DNA"/>
</dbReference>
<dbReference type="PROSITE" id="PS00108">
    <property type="entry name" value="PROTEIN_KINASE_ST"/>
    <property type="match status" value="1"/>
</dbReference>
<keyword evidence="2" id="KW-0547">Nucleotide-binding</keyword>
<feature type="compositionally biased region" description="Polar residues" evidence="6">
    <location>
        <begin position="537"/>
        <end position="552"/>
    </location>
</feature>
<keyword evidence="4" id="KW-0067">ATP-binding</keyword>
<feature type="compositionally biased region" description="Polar residues" evidence="6">
    <location>
        <begin position="705"/>
        <end position="714"/>
    </location>
</feature>
<evidence type="ECO:0000256" key="2">
    <source>
        <dbReference type="ARBA" id="ARBA00022741"/>
    </source>
</evidence>
<accession>A0A9P4P361</accession>
<feature type="compositionally biased region" description="Acidic residues" evidence="6">
    <location>
        <begin position="615"/>
        <end position="625"/>
    </location>
</feature>
<feature type="compositionally biased region" description="Low complexity" evidence="6">
    <location>
        <begin position="315"/>
        <end position="328"/>
    </location>
</feature>
<dbReference type="SUPFAM" id="SSF56112">
    <property type="entry name" value="Protein kinase-like (PK-like)"/>
    <property type="match status" value="1"/>
</dbReference>
<feature type="compositionally biased region" description="Polar residues" evidence="6">
    <location>
        <begin position="271"/>
        <end position="284"/>
    </location>
</feature>
<organism evidence="8 9">
    <name type="scientific">Tothia fuscella</name>
    <dbReference type="NCBI Taxonomy" id="1048955"/>
    <lineage>
        <taxon>Eukaryota</taxon>
        <taxon>Fungi</taxon>
        <taxon>Dikarya</taxon>
        <taxon>Ascomycota</taxon>
        <taxon>Pezizomycotina</taxon>
        <taxon>Dothideomycetes</taxon>
        <taxon>Pleosporomycetidae</taxon>
        <taxon>Venturiales</taxon>
        <taxon>Cylindrosympodiaceae</taxon>
        <taxon>Tothia</taxon>
    </lineage>
</organism>
<feature type="region of interest" description="Disordered" evidence="6">
    <location>
        <begin position="1041"/>
        <end position="1060"/>
    </location>
</feature>
<name>A0A9P4P361_9PEZI</name>
<comment type="similarity">
    <text evidence="5">Belongs to the protein kinase superfamily. Ser/Thr protein kinase family. GCN2 subfamily.</text>
</comment>
<dbReference type="InterPro" id="IPR008271">
    <property type="entry name" value="Ser/Thr_kinase_AS"/>
</dbReference>
<evidence type="ECO:0000256" key="6">
    <source>
        <dbReference type="SAM" id="MobiDB-lite"/>
    </source>
</evidence>
<dbReference type="SMART" id="SM00220">
    <property type="entry name" value="S_TKc"/>
    <property type="match status" value="1"/>
</dbReference>
<reference evidence="8" key="1">
    <citation type="journal article" date="2020" name="Stud. Mycol.">
        <title>101 Dothideomycetes genomes: a test case for predicting lifestyles and emergence of pathogens.</title>
        <authorList>
            <person name="Haridas S."/>
            <person name="Albert R."/>
            <person name="Binder M."/>
            <person name="Bloem J."/>
            <person name="Labutti K."/>
            <person name="Salamov A."/>
            <person name="Andreopoulos B."/>
            <person name="Baker S."/>
            <person name="Barry K."/>
            <person name="Bills G."/>
            <person name="Bluhm B."/>
            <person name="Cannon C."/>
            <person name="Castanera R."/>
            <person name="Culley D."/>
            <person name="Daum C."/>
            <person name="Ezra D."/>
            <person name="Gonzalez J."/>
            <person name="Henrissat B."/>
            <person name="Kuo A."/>
            <person name="Liang C."/>
            <person name="Lipzen A."/>
            <person name="Lutzoni F."/>
            <person name="Magnuson J."/>
            <person name="Mondo S."/>
            <person name="Nolan M."/>
            <person name="Ohm R."/>
            <person name="Pangilinan J."/>
            <person name="Park H.-J."/>
            <person name="Ramirez L."/>
            <person name="Alfaro M."/>
            <person name="Sun H."/>
            <person name="Tritt A."/>
            <person name="Yoshinaga Y."/>
            <person name="Zwiers L.-H."/>
            <person name="Turgeon B."/>
            <person name="Goodwin S."/>
            <person name="Spatafora J."/>
            <person name="Crous P."/>
            <person name="Grigoriev I."/>
        </authorList>
    </citation>
    <scope>NUCLEOTIDE SEQUENCE</scope>
    <source>
        <strain evidence="8">CBS 130266</strain>
    </source>
</reference>
<dbReference type="PANTHER" id="PTHR11042">
    <property type="entry name" value="EUKARYOTIC TRANSLATION INITIATION FACTOR 2-ALPHA KINASE EIF2-ALPHA KINASE -RELATED"/>
    <property type="match status" value="1"/>
</dbReference>
<feature type="region of interest" description="Disordered" evidence="6">
    <location>
        <begin position="463"/>
        <end position="507"/>
    </location>
</feature>
<feature type="region of interest" description="Disordered" evidence="6">
    <location>
        <begin position="534"/>
        <end position="648"/>
    </location>
</feature>
<gene>
    <name evidence="8" type="ORF">EJ08DRAFT_224533</name>
</gene>
<evidence type="ECO:0000313" key="8">
    <source>
        <dbReference type="EMBL" id="KAF2436063.1"/>
    </source>
</evidence>
<dbReference type="Gene3D" id="1.10.510.10">
    <property type="entry name" value="Transferase(Phosphotransferase) domain 1"/>
    <property type="match status" value="1"/>
</dbReference>
<keyword evidence="9" id="KW-1185">Reference proteome</keyword>
<evidence type="ECO:0000256" key="1">
    <source>
        <dbReference type="ARBA" id="ARBA00022679"/>
    </source>
</evidence>
<proteinExistence type="inferred from homology"/>
<feature type="compositionally biased region" description="Polar residues" evidence="6">
    <location>
        <begin position="130"/>
        <end position="156"/>
    </location>
</feature>
<feature type="region of interest" description="Disordered" evidence="6">
    <location>
        <begin position="265"/>
        <end position="365"/>
    </location>
</feature>
<keyword evidence="1" id="KW-0808">Transferase</keyword>
<dbReference type="GO" id="GO:0110031">
    <property type="term" value="P:negative regulation of G2/MI transition of meiotic cell cycle"/>
    <property type="evidence" value="ECO:0007669"/>
    <property type="project" value="TreeGrafter"/>
</dbReference>
<evidence type="ECO:0000259" key="7">
    <source>
        <dbReference type="PROSITE" id="PS50011"/>
    </source>
</evidence>
<feature type="region of interest" description="Disordered" evidence="6">
    <location>
        <begin position="699"/>
        <end position="745"/>
    </location>
</feature>
<dbReference type="GO" id="GO:0005737">
    <property type="term" value="C:cytoplasm"/>
    <property type="evidence" value="ECO:0007669"/>
    <property type="project" value="TreeGrafter"/>
</dbReference>
<dbReference type="Gene3D" id="3.30.200.20">
    <property type="entry name" value="Phosphorylase Kinase, domain 1"/>
    <property type="match status" value="1"/>
</dbReference>
<dbReference type="InterPro" id="IPR050339">
    <property type="entry name" value="CC_SR_Kinase"/>
</dbReference>
<feature type="region of interest" description="Disordered" evidence="6">
    <location>
        <begin position="35"/>
        <end position="168"/>
    </location>
</feature>
<dbReference type="GO" id="GO:0004713">
    <property type="term" value="F:protein tyrosine kinase activity"/>
    <property type="evidence" value="ECO:0007669"/>
    <property type="project" value="TreeGrafter"/>
</dbReference>
<evidence type="ECO:0000256" key="3">
    <source>
        <dbReference type="ARBA" id="ARBA00022777"/>
    </source>
</evidence>